<dbReference type="OrthoDB" id="7873197at2"/>
<dbReference type="AlphaFoldDB" id="A0A017HS10"/>
<accession>A0A017HS10</accession>
<dbReference type="RefSeq" id="WP_037279568.1">
    <property type="nucleotide sequence ID" value="NZ_KK088562.1"/>
</dbReference>
<sequence length="112" mass="12728">MPAPHRIPVLSAADVEQDLTDALNLLRSVRRTLQRLLDRAEHEEDPGALKDIGLKHSELESALRRAYEAEERYNAWAAKTTGVQNACEIDFDALREDIACRLQRLRDCCEEA</sequence>
<dbReference type="HOGENOM" id="CLU_2142516_0_0_5"/>
<dbReference type="STRING" id="442562.Rumeso_01354"/>
<name>A0A017HS10_9RHOB</name>
<comment type="caution">
    <text evidence="1">The sequence shown here is derived from an EMBL/GenBank/DDBJ whole genome shotgun (WGS) entry which is preliminary data.</text>
</comment>
<organism evidence="1 2">
    <name type="scientific">Rubellimicrobium mesophilum DSM 19309</name>
    <dbReference type="NCBI Taxonomy" id="442562"/>
    <lineage>
        <taxon>Bacteria</taxon>
        <taxon>Pseudomonadati</taxon>
        <taxon>Pseudomonadota</taxon>
        <taxon>Alphaproteobacteria</taxon>
        <taxon>Rhodobacterales</taxon>
        <taxon>Roseobacteraceae</taxon>
        <taxon>Rubellimicrobium</taxon>
    </lineage>
</organism>
<reference evidence="1 2" key="1">
    <citation type="submission" date="2013-02" db="EMBL/GenBank/DDBJ databases">
        <authorList>
            <person name="Fiebig A."/>
            <person name="Goeker M."/>
            <person name="Klenk H.-P.P."/>
        </authorList>
    </citation>
    <scope>NUCLEOTIDE SEQUENCE [LARGE SCALE GENOMIC DNA]</scope>
    <source>
        <strain evidence="1 2">DSM 19309</strain>
    </source>
</reference>
<evidence type="ECO:0000313" key="2">
    <source>
        <dbReference type="Proteomes" id="UP000019666"/>
    </source>
</evidence>
<gene>
    <name evidence="1" type="ORF">Rumeso_01354</name>
</gene>
<protein>
    <submittedName>
        <fullName evidence="1">Uncharacterized protein</fullName>
    </submittedName>
</protein>
<evidence type="ECO:0000313" key="1">
    <source>
        <dbReference type="EMBL" id="EYD77095.1"/>
    </source>
</evidence>
<proteinExistence type="predicted"/>
<dbReference type="Proteomes" id="UP000019666">
    <property type="component" value="Unassembled WGS sequence"/>
</dbReference>
<dbReference type="EMBL" id="AOSK01000036">
    <property type="protein sequence ID" value="EYD77095.1"/>
    <property type="molecule type" value="Genomic_DNA"/>
</dbReference>
<keyword evidence="2" id="KW-1185">Reference proteome</keyword>